<evidence type="ECO:0000313" key="1">
    <source>
        <dbReference type="EMBL" id="EON76116.1"/>
    </source>
</evidence>
<sequence>MKRNYLFHALLLTVVGIVFWMIADTISQPGVGDLSSRFEELDSYRNENNTGPVHRVYLVFTPDINWEEMEAYGNFMPHTKYGVTRVFFVNERLSPPFDLDIREPYLAASAQRACIGRYEKSPMGEVSFRKYPFDK</sequence>
<protein>
    <submittedName>
        <fullName evidence="1">Uncharacterized protein</fullName>
    </submittedName>
</protein>
<evidence type="ECO:0000313" key="2">
    <source>
        <dbReference type="Proteomes" id="UP000013909"/>
    </source>
</evidence>
<organism evidence="1 2">
    <name type="scientific">Lunatimonas lonarensis</name>
    <dbReference type="NCBI Taxonomy" id="1232681"/>
    <lineage>
        <taxon>Bacteria</taxon>
        <taxon>Pseudomonadati</taxon>
        <taxon>Bacteroidota</taxon>
        <taxon>Cytophagia</taxon>
        <taxon>Cytophagales</taxon>
        <taxon>Cyclobacteriaceae</taxon>
    </lineage>
</organism>
<dbReference type="EMBL" id="AQHR01000088">
    <property type="protein sequence ID" value="EON76116.1"/>
    <property type="molecule type" value="Genomic_DNA"/>
</dbReference>
<accession>R7ZPS3</accession>
<gene>
    <name evidence="1" type="ORF">ADIS_3244</name>
</gene>
<dbReference type="STRING" id="1232681.ADIS_3244"/>
<dbReference type="RefSeq" id="WP_010855377.1">
    <property type="nucleotide sequence ID" value="NZ_AQHR01000088.1"/>
</dbReference>
<dbReference type="Proteomes" id="UP000013909">
    <property type="component" value="Unassembled WGS sequence"/>
</dbReference>
<keyword evidence="2" id="KW-1185">Reference proteome</keyword>
<name>R7ZPS3_9BACT</name>
<dbReference type="PATRIC" id="fig|1288963.3.peg.3238"/>
<dbReference type="AlphaFoldDB" id="R7ZPS3"/>
<dbReference type="OrthoDB" id="709006at2"/>
<comment type="caution">
    <text evidence="1">The sequence shown here is derived from an EMBL/GenBank/DDBJ whole genome shotgun (WGS) entry which is preliminary data.</text>
</comment>
<reference evidence="1 2" key="1">
    <citation type="submission" date="2013-02" db="EMBL/GenBank/DDBJ databases">
        <title>A novel strain isolated from Lonar lake, Maharashtra, India.</title>
        <authorList>
            <person name="Singh A."/>
        </authorList>
    </citation>
    <scope>NUCLEOTIDE SEQUENCE [LARGE SCALE GENOMIC DNA]</scope>
    <source>
        <strain evidence="1 2">AK24</strain>
    </source>
</reference>
<proteinExistence type="predicted"/>